<evidence type="ECO:0000256" key="7">
    <source>
        <dbReference type="ARBA" id="ARBA00023163"/>
    </source>
</evidence>
<feature type="domain" description="ATP-cone" evidence="10">
    <location>
        <begin position="50"/>
        <end position="136"/>
    </location>
</feature>
<organism evidence="12 13">
    <name type="scientific">Fundicoccus culcitae</name>
    <dbReference type="NCBI Taxonomy" id="2969821"/>
    <lineage>
        <taxon>Bacteria</taxon>
        <taxon>Bacillati</taxon>
        <taxon>Bacillota</taxon>
        <taxon>Bacilli</taxon>
        <taxon>Lactobacillales</taxon>
        <taxon>Aerococcaceae</taxon>
        <taxon>Fundicoccus</taxon>
    </lineage>
</organism>
<evidence type="ECO:0000313" key="12">
    <source>
        <dbReference type="EMBL" id="UUX34167.1"/>
    </source>
</evidence>
<dbReference type="InterPro" id="IPR003796">
    <property type="entry name" value="RNR_NrdR-like"/>
</dbReference>
<keyword evidence="2 8" id="KW-0547">Nucleotide-binding</keyword>
<evidence type="ECO:0000256" key="6">
    <source>
        <dbReference type="ARBA" id="ARBA00023125"/>
    </source>
</evidence>
<accession>A0ABY5P621</accession>
<protein>
    <recommendedName>
        <fullName evidence="8">Transcriptional repressor NrdR</fullName>
    </recommendedName>
</protein>
<sequence>MECPKCRHQQSKVIDSRPADDGASIRRRRECLKCGTRFNTYERVEKAPLLVIKRDGTREEFNRDKLLRGIIRAAEKRPISREQMDQLVTDVENAVREESDTEIASERIGEFIMPRLMEIDEVAYIRFASVYRQFQSRDMFIKELEAMNHTQKDTDSDIELDKNEAETE</sequence>
<dbReference type="Pfam" id="PF03477">
    <property type="entry name" value="ATP-cone"/>
    <property type="match status" value="1"/>
</dbReference>
<evidence type="ECO:0000256" key="9">
    <source>
        <dbReference type="SAM" id="MobiDB-lite"/>
    </source>
</evidence>
<dbReference type="Proteomes" id="UP001315967">
    <property type="component" value="Chromosome"/>
</dbReference>
<keyword evidence="7 8" id="KW-0804">Transcription</keyword>
<feature type="compositionally biased region" description="Basic residues" evidence="9">
    <location>
        <begin position="1"/>
        <end position="10"/>
    </location>
</feature>
<keyword evidence="1 8" id="KW-0678">Repressor</keyword>
<evidence type="ECO:0000259" key="10">
    <source>
        <dbReference type="Pfam" id="PF03477"/>
    </source>
</evidence>
<evidence type="ECO:0000256" key="1">
    <source>
        <dbReference type="ARBA" id="ARBA00022491"/>
    </source>
</evidence>
<reference evidence="12 13" key="1">
    <citation type="submission" date="2022-08" db="EMBL/GenBank/DDBJ databases">
        <title>Aerococcaceae sp. nov isolated from spoiled eye mask.</title>
        <authorList>
            <person name="Zhou G."/>
            <person name="Xie X.-B."/>
            <person name="Shi Q.-S."/>
            <person name="Wang Y.-S."/>
            <person name="Wen X."/>
            <person name="Peng H."/>
            <person name="Yang X.-J."/>
            <person name="Tao H.-B."/>
            <person name="Huang X.-M."/>
        </authorList>
    </citation>
    <scope>NUCLEOTIDE SEQUENCE [LARGE SCALE GENOMIC DNA]</scope>
    <source>
        <strain evidence="13">DM20194951</strain>
    </source>
</reference>
<dbReference type="NCBIfam" id="TIGR00244">
    <property type="entry name" value="transcriptional regulator NrdR"/>
    <property type="match status" value="1"/>
</dbReference>
<keyword evidence="8" id="KW-0863">Zinc-finger</keyword>
<dbReference type="InterPro" id="IPR055173">
    <property type="entry name" value="NrdR-like_N"/>
</dbReference>
<dbReference type="PANTHER" id="PTHR30455">
    <property type="entry name" value="TRANSCRIPTIONAL REPRESSOR NRDR"/>
    <property type="match status" value="1"/>
</dbReference>
<proteinExistence type="inferred from homology"/>
<evidence type="ECO:0000256" key="8">
    <source>
        <dbReference type="HAMAP-Rule" id="MF_00440"/>
    </source>
</evidence>
<feature type="region of interest" description="Disordered" evidence="9">
    <location>
        <begin position="1"/>
        <end position="21"/>
    </location>
</feature>
<feature type="zinc finger region" evidence="8">
    <location>
        <begin position="3"/>
        <end position="34"/>
    </location>
</feature>
<evidence type="ECO:0000256" key="4">
    <source>
        <dbReference type="ARBA" id="ARBA00022840"/>
    </source>
</evidence>
<keyword evidence="8" id="KW-0479">Metal-binding</keyword>
<dbReference type="InterPro" id="IPR005144">
    <property type="entry name" value="ATP-cone_dom"/>
</dbReference>
<evidence type="ECO:0000259" key="11">
    <source>
        <dbReference type="Pfam" id="PF22811"/>
    </source>
</evidence>
<comment type="similarity">
    <text evidence="8">Belongs to the NrdR family.</text>
</comment>
<evidence type="ECO:0000256" key="2">
    <source>
        <dbReference type="ARBA" id="ARBA00022741"/>
    </source>
</evidence>
<keyword evidence="6 8" id="KW-0238">DNA-binding</keyword>
<gene>
    <name evidence="8 12" type="primary">nrdR</name>
    <name evidence="12" type="ORF">NRE15_00405</name>
</gene>
<evidence type="ECO:0000313" key="13">
    <source>
        <dbReference type="Proteomes" id="UP001315967"/>
    </source>
</evidence>
<keyword evidence="5 8" id="KW-0805">Transcription regulation</keyword>
<keyword evidence="4 8" id="KW-0067">ATP-binding</keyword>
<dbReference type="RefSeq" id="WP_313793670.1">
    <property type="nucleotide sequence ID" value="NZ_CP102453.1"/>
</dbReference>
<dbReference type="Pfam" id="PF22811">
    <property type="entry name" value="Zn_ribbon_NrdR"/>
    <property type="match status" value="1"/>
</dbReference>
<name>A0ABY5P621_9LACT</name>
<keyword evidence="3 8" id="KW-0862">Zinc</keyword>
<dbReference type="EMBL" id="CP102453">
    <property type="protein sequence ID" value="UUX34167.1"/>
    <property type="molecule type" value="Genomic_DNA"/>
</dbReference>
<feature type="domain" description="Transcriptional repressor NrdR-like N-terminal" evidence="11">
    <location>
        <begin position="1"/>
        <end position="42"/>
    </location>
</feature>
<evidence type="ECO:0000256" key="5">
    <source>
        <dbReference type="ARBA" id="ARBA00023015"/>
    </source>
</evidence>
<evidence type="ECO:0000256" key="3">
    <source>
        <dbReference type="ARBA" id="ARBA00022833"/>
    </source>
</evidence>
<comment type="function">
    <text evidence="8">Negatively regulates transcription of bacterial ribonucleotide reductase nrd genes and operons by binding to NrdR-boxes.</text>
</comment>
<dbReference type="PANTHER" id="PTHR30455:SF2">
    <property type="entry name" value="TRANSCRIPTIONAL REPRESSOR NRDR"/>
    <property type="match status" value="1"/>
</dbReference>
<dbReference type="HAMAP" id="MF_00440">
    <property type="entry name" value="NrdR"/>
    <property type="match status" value="1"/>
</dbReference>
<keyword evidence="13" id="KW-1185">Reference proteome</keyword>
<comment type="cofactor">
    <cofactor evidence="8">
        <name>Zn(2+)</name>
        <dbReference type="ChEBI" id="CHEBI:29105"/>
    </cofactor>
    <text evidence="8">Binds 1 zinc ion.</text>
</comment>